<dbReference type="PANTHER" id="PTHR11610">
    <property type="entry name" value="LIPASE"/>
    <property type="match status" value="1"/>
</dbReference>
<dbReference type="InterPro" id="IPR029058">
    <property type="entry name" value="AB_hydrolase_fold"/>
</dbReference>
<reference evidence="9" key="1">
    <citation type="submission" date="2025-08" db="UniProtKB">
        <authorList>
            <consortium name="RefSeq"/>
        </authorList>
    </citation>
    <scope>IDENTIFICATION</scope>
    <source>
        <tissue evidence="9">Testes</tissue>
    </source>
</reference>
<evidence type="ECO:0000313" key="9">
    <source>
        <dbReference type="RefSeq" id="XP_006825444.1"/>
    </source>
</evidence>
<dbReference type="RefSeq" id="XP_006825444.1">
    <property type="nucleotide sequence ID" value="XM_006825381.1"/>
</dbReference>
<keyword evidence="4" id="KW-1015">Disulfide bond</keyword>
<feature type="signal peptide" evidence="6">
    <location>
        <begin position="1"/>
        <end position="20"/>
    </location>
</feature>
<dbReference type="PRINTS" id="PR00823">
    <property type="entry name" value="PANCLIPASE"/>
</dbReference>
<evidence type="ECO:0000256" key="1">
    <source>
        <dbReference type="ARBA" id="ARBA00004613"/>
    </source>
</evidence>
<keyword evidence="8" id="KW-1185">Reference proteome</keyword>
<comment type="subcellular location">
    <subcellularLocation>
        <location evidence="1">Secreted</location>
    </subcellularLocation>
</comment>
<dbReference type="InterPro" id="IPR013818">
    <property type="entry name" value="Lipase"/>
</dbReference>
<feature type="domain" description="Lipase" evidence="7">
    <location>
        <begin position="263"/>
        <end position="568"/>
    </location>
</feature>
<keyword evidence="3" id="KW-0964">Secreted</keyword>
<feature type="chain" id="PRO_5045389304" evidence="6">
    <location>
        <begin position="21"/>
        <end position="571"/>
    </location>
</feature>
<dbReference type="SUPFAM" id="SSF53474">
    <property type="entry name" value="alpha/beta-Hydrolases"/>
    <property type="match status" value="2"/>
</dbReference>
<dbReference type="InterPro" id="IPR000734">
    <property type="entry name" value="TAG_lipase"/>
</dbReference>
<dbReference type="Gene3D" id="3.40.50.1820">
    <property type="entry name" value="alpha/beta hydrolase"/>
    <property type="match status" value="2"/>
</dbReference>
<proteinExistence type="inferred from homology"/>
<dbReference type="CDD" id="cd00707">
    <property type="entry name" value="Pancreat_lipase_like"/>
    <property type="match status" value="1"/>
</dbReference>
<evidence type="ECO:0000256" key="6">
    <source>
        <dbReference type="SAM" id="SignalP"/>
    </source>
</evidence>
<accession>A0ABM0MZK3</accession>
<evidence type="ECO:0000256" key="2">
    <source>
        <dbReference type="ARBA" id="ARBA00010701"/>
    </source>
</evidence>
<dbReference type="InterPro" id="IPR033906">
    <property type="entry name" value="Lipase_N"/>
</dbReference>
<sequence>MKYHLALAVGLGCLLLYGVADEVCYGDLGCFSNDPPYDNVRYLPESPAEVDTQFWLYTRLNPDVSQTLNRTDPSSIIESHFKAGSRTIFQLYGWGGLGKPGIAGWVDEMRQEFLKHDDMNVILVYWDSTGRYPQCVANGRIVGAEIDALLDALTLYTGFDVNDAYLVGHSLGAHVAGHAGQRNPMIGRITGIDPAGPAYENHDPAVRLDATDAQFVDIIHTDGERIIPQAGFGTWIESGHVDFYPNGGKDQPGCKGPKRICEEVCYGDLGCFSNDPPHDNVRFLPESPEEIGTVFLLYTRLNPYEGHNINRKDPESIIGSHFDPSRRTVFVIHGWNPSDKVQWMVDMKDEFLQYDDMNVIFVNWKDGATGLYFQCVANTEVVGAEIHALLDTLTMYMGLDVKDVYLVGHSLGAQVAGYAGERNPAIGRITGLDPGALAFEDEDPAVRLESTDAQFVDVIHTAAGNSITNIGIGIKGVSGHVDFYPNGGSEQPGCPLPIAGDVCDHKRATEYFVESINQCPFTSYPCELGQWDGCDTCGDIGCSYMGFHAEESDARGVFYLETESQSPYCQG</sequence>
<evidence type="ECO:0000256" key="4">
    <source>
        <dbReference type="ARBA" id="ARBA00023157"/>
    </source>
</evidence>
<evidence type="ECO:0000256" key="5">
    <source>
        <dbReference type="RuleBase" id="RU004262"/>
    </source>
</evidence>
<dbReference type="Proteomes" id="UP000694865">
    <property type="component" value="Unplaced"/>
</dbReference>
<evidence type="ECO:0000259" key="7">
    <source>
        <dbReference type="Pfam" id="PF00151"/>
    </source>
</evidence>
<feature type="domain" description="Lipase" evidence="7">
    <location>
        <begin position="22"/>
        <end position="255"/>
    </location>
</feature>
<evidence type="ECO:0000313" key="8">
    <source>
        <dbReference type="Proteomes" id="UP000694865"/>
    </source>
</evidence>
<dbReference type="Pfam" id="PF00151">
    <property type="entry name" value="Lipase"/>
    <property type="match status" value="2"/>
</dbReference>
<gene>
    <name evidence="9" type="primary">LOC100369008</name>
</gene>
<evidence type="ECO:0000256" key="3">
    <source>
        <dbReference type="ARBA" id="ARBA00022525"/>
    </source>
</evidence>
<organism evidence="8 9">
    <name type="scientific">Saccoglossus kowalevskii</name>
    <name type="common">Acorn worm</name>
    <dbReference type="NCBI Taxonomy" id="10224"/>
    <lineage>
        <taxon>Eukaryota</taxon>
        <taxon>Metazoa</taxon>
        <taxon>Hemichordata</taxon>
        <taxon>Enteropneusta</taxon>
        <taxon>Harrimaniidae</taxon>
        <taxon>Saccoglossus</taxon>
    </lineage>
</organism>
<name>A0ABM0MZK3_SACKO</name>
<dbReference type="InterPro" id="IPR002331">
    <property type="entry name" value="Lipase_panc"/>
</dbReference>
<dbReference type="GeneID" id="100369008"/>
<comment type="similarity">
    <text evidence="2 5">Belongs to the AB hydrolase superfamily. Lipase family.</text>
</comment>
<dbReference type="PRINTS" id="PR00821">
    <property type="entry name" value="TAGLIPASE"/>
</dbReference>
<keyword evidence="6" id="KW-0732">Signal</keyword>
<protein>
    <submittedName>
        <fullName evidence="9">Pancreatic lipase-related protein 2-like</fullName>
    </submittedName>
</protein>